<dbReference type="AlphaFoldDB" id="A0A7W7W502"/>
<feature type="domain" description="Phage shock protein PspC N-terminal" evidence="7">
    <location>
        <begin position="8"/>
        <end position="65"/>
    </location>
</feature>
<keyword evidence="2" id="KW-1003">Cell membrane</keyword>
<name>A0A7W7W502_9ACTN</name>
<dbReference type="GO" id="GO:0005886">
    <property type="term" value="C:plasma membrane"/>
    <property type="evidence" value="ECO:0007669"/>
    <property type="project" value="UniProtKB-SubCell"/>
</dbReference>
<proteinExistence type="predicted"/>
<evidence type="ECO:0000256" key="3">
    <source>
        <dbReference type="ARBA" id="ARBA00022692"/>
    </source>
</evidence>
<dbReference type="Pfam" id="PF04024">
    <property type="entry name" value="PspC"/>
    <property type="match status" value="1"/>
</dbReference>
<keyword evidence="3 6" id="KW-0812">Transmembrane</keyword>
<evidence type="ECO:0000313" key="8">
    <source>
        <dbReference type="EMBL" id="MBB4934336.1"/>
    </source>
</evidence>
<accession>A0A7W7W502</accession>
<keyword evidence="5 6" id="KW-0472">Membrane</keyword>
<dbReference type="EMBL" id="JACHJT010000001">
    <property type="protein sequence ID" value="MBB4934336.1"/>
    <property type="molecule type" value="Genomic_DNA"/>
</dbReference>
<keyword evidence="9" id="KW-1185">Reference proteome</keyword>
<evidence type="ECO:0000259" key="7">
    <source>
        <dbReference type="Pfam" id="PF04024"/>
    </source>
</evidence>
<protein>
    <submittedName>
        <fullName evidence="8">Phage shock protein PspC (Stress-responsive transcriptional regulator)</fullName>
    </submittedName>
</protein>
<evidence type="ECO:0000256" key="5">
    <source>
        <dbReference type="ARBA" id="ARBA00023136"/>
    </source>
</evidence>
<sequence>MSENFGKKTLRRSREQRILTGVCGGLGEYFGIDANLVRLAFVALTLLAFGGVLLYVVAWLVMPEEGAEASVLEHTIRNLQGKKSDL</sequence>
<evidence type="ECO:0000256" key="2">
    <source>
        <dbReference type="ARBA" id="ARBA00022475"/>
    </source>
</evidence>
<dbReference type="Proteomes" id="UP000523007">
    <property type="component" value="Unassembled WGS sequence"/>
</dbReference>
<organism evidence="8 9">
    <name type="scientific">Lipingzhangella halophila</name>
    <dbReference type="NCBI Taxonomy" id="1783352"/>
    <lineage>
        <taxon>Bacteria</taxon>
        <taxon>Bacillati</taxon>
        <taxon>Actinomycetota</taxon>
        <taxon>Actinomycetes</taxon>
        <taxon>Streptosporangiales</taxon>
        <taxon>Nocardiopsidaceae</taxon>
        <taxon>Lipingzhangella</taxon>
    </lineage>
</organism>
<reference evidence="8 9" key="1">
    <citation type="submission" date="2020-08" db="EMBL/GenBank/DDBJ databases">
        <title>Sequencing the genomes of 1000 actinobacteria strains.</title>
        <authorList>
            <person name="Klenk H.-P."/>
        </authorList>
    </citation>
    <scope>NUCLEOTIDE SEQUENCE [LARGE SCALE GENOMIC DNA]</scope>
    <source>
        <strain evidence="8 9">DSM 102030</strain>
    </source>
</reference>
<comment type="caution">
    <text evidence="8">The sequence shown here is derived from an EMBL/GenBank/DDBJ whole genome shotgun (WGS) entry which is preliminary data.</text>
</comment>
<gene>
    <name evidence="8" type="ORF">F4561_005156</name>
</gene>
<comment type="subcellular location">
    <subcellularLocation>
        <location evidence="1">Cell membrane</location>
        <topology evidence="1">Single-pass membrane protein</topology>
    </subcellularLocation>
</comment>
<evidence type="ECO:0000313" key="9">
    <source>
        <dbReference type="Proteomes" id="UP000523007"/>
    </source>
</evidence>
<evidence type="ECO:0000256" key="1">
    <source>
        <dbReference type="ARBA" id="ARBA00004162"/>
    </source>
</evidence>
<evidence type="ECO:0000256" key="4">
    <source>
        <dbReference type="ARBA" id="ARBA00022989"/>
    </source>
</evidence>
<dbReference type="PANTHER" id="PTHR33885:SF3">
    <property type="entry name" value="PHAGE SHOCK PROTEIN C"/>
    <property type="match status" value="1"/>
</dbReference>
<dbReference type="InterPro" id="IPR007168">
    <property type="entry name" value="Phageshock_PspC_N"/>
</dbReference>
<dbReference type="PANTHER" id="PTHR33885">
    <property type="entry name" value="PHAGE SHOCK PROTEIN C"/>
    <property type="match status" value="1"/>
</dbReference>
<keyword evidence="4 6" id="KW-1133">Transmembrane helix</keyword>
<feature type="transmembrane region" description="Helical" evidence="6">
    <location>
        <begin position="39"/>
        <end position="62"/>
    </location>
</feature>
<evidence type="ECO:0000256" key="6">
    <source>
        <dbReference type="SAM" id="Phobius"/>
    </source>
</evidence>
<dbReference type="RefSeq" id="WP_184582333.1">
    <property type="nucleotide sequence ID" value="NZ_JACHJT010000001.1"/>
</dbReference>
<dbReference type="InterPro" id="IPR052027">
    <property type="entry name" value="PspC"/>
</dbReference>